<dbReference type="OrthoDB" id="179763at2"/>
<dbReference type="Proteomes" id="UP000095463">
    <property type="component" value="Unassembled WGS sequence"/>
</dbReference>
<evidence type="ECO:0000313" key="3">
    <source>
        <dbReference type="Proteomes" id="UP000095463"/>
    </source>
</evidence>
<protein>
    <recommendedName>
        <fullName evidence="1">Aminoglycoside phosphotransferase domain-containing protein</fullName>
    </recommendedName>
</protein>
<organism evidence="2 3">
    <name type="scientific">Devosia insulae DS-56</name>
    <dbReference type="NCBI Taxonomy" id="1116389"/>
    <lineage>
        <taxon>Bacteria</taxon>
        <taxon>Pseudomonadati</taxon>
        <taxon>Pseudomonadota</taxon>
        <taxon>Alphaproteobacteria</taxon>
        <taxon>Hyphomicrobiales</taxon>
        <taxon>Devosiaceae</taxon>
        <taxon>Devosia</taxon>
    </lineage>
</organism>
<proteinExistence type="predicted"/>
<reference evidence="2 3" key="1">
    <citation type="journal article" date="2015" name="Genome Announc.">
        <title>Genome Assemblies of Three Soil-Associated Devosia species: D. insulae, D. limi, and D. soli.</title>
        <authorList>
            <person name="Hassan Y.I."/>
            <person name="Lepp D."/>
            <person name="Zhou T."/>
        </authorList>
    </citation>
    <scope>NUCLEOTIDE SEQUENCE [LARGE SCALE GENOMIC DNA]</scope>
    <source>
        <strain evidence="2 3">DS-56</strain>
    </source>
</reference>
<comment type="caution">
    <text evidence="2">The sequence shown here is derived from an EMBL/GenBank/DDBJ whole genome shotgun (WGS) entry which is preliminary data.</text>
</comment>
<evidence type="ECO:0000259" key="1">
    <source>
        <dbReference type="Pfam" id="PF01636"/>
    </source>
</evidence>
<gene>
    <name evidence="2" type="ORF">VW23_008295</name>
</gene>
<dbReference type="Pfam" id="PF01636">
    <property type="entry name" value="APH"/>
    <property type="match status" value="1"/>
</dbReference>
<dbReference type="InterPro" id="IPR002575">
    <property type="entry name" value="Aminoglycoside_PTrfase"/>
</dbReference>
<dbReference type="EMBL" id="LAJE02000031">
    <property type="protein sequence ID" value="OEO33097.1"/>
    <property type="molecule type" value="Genomic_DNA"/>
</dbReference>
<evidence type="ECO:0000313" key="2">
    <source>
        <dbReference type="EMBL" id="OEO33097.1"/>
    </source>
</evidence>
<dbReference type="Gene3D" id="3.90.1200.10">
    <property type="match status" value="1"/>
</dbReference>
<dbReference type="InterPro" id="IPR011009">
    <property type="entry name" value="Kinase-like_dom_sf"/>
</dbReference>
<accession>A0A1E5XWX8</accession>
<dbReference type="AlphaFoldDB" id="A0A1E5XWX8"/>
<keyword evidence="3" id="KW-1185">Reference proteome</keyword>
<feature type="domain" description="Aminoglycoside phosphotransferase" evidence="1">
    <location>
        <begin position="21"/>
        <end position="210"/>
    </location>
</feature>
<sequence length="246" mass="26214">MDQKIGPLLGSGKMAEAFHYGEHVLKLYRDPANRSVAFGEAAILAIVGEHGLPTPAVHQAGPYAGRWGLVMDRAPGEPLASLAAADPTLLSAALEAMVQLHLAIHARTEVRLSPLKPRLADRLGRVDIDAALRARLLARLAELPEGNRLCHGDFHPFNIIGPPGAAMIVDWPDATSGPPAADVARSYLLMRHGAGHELADAYLAGYLAASELTEADIRAWLPIIAAARLAENVPEENERLLALARG</sequence>
<dbReference type="SUPFAM" id="SSF56112">
    <property type="entry name" value="Protein kinase-like (PK-like)"/>
    <property type="match status" value="1"/>
</dbReference>
<dbReference type="RefSeq" id="WP_069907778.1">
    <property type="nucleotide sequence ID" value="NZ_LAJE02000031.1"/>
</dbReference>
<name>A0A1E5XWX8_9HYPH</name>